<dbReference type="InterPro" id="IPR016032">
    <property type="entry name" value="Sig_transdc_resp-reg_C-effctor"/>
</dbReference>
<name>A0A7X5TU71_9MICO</name>
<dbReference type="SUPFAM" id="SSF46894">
    <property type="entry name" value="C-terminal effector domain of the bipartite response regulators"/>
    <property type="match status" value="1"/>
</dbReference>
<dbReference type="CDD" id="cd17535">
    <property type="entry name" value="REC_NarL-like"/>
    <property type="match status" value="1"/>
</dbReference>
<comment type="caution">
    <text evidence="7">The sequence shown here is derived from an EMBL/GenBank/DDBJ whole genome shotgun (WGS) entry which is preliminary data.</text>
</comment>
<protein>
    <submittedName>
        <fullName evidence="7">DNA-binding NarL/FixJ family response regulator</fullName>
    </submittedName>
</protein>
<organism evidence="7 8">
    <name type="scientific">Lysinibacter cavernae</name>
    <dbReference type="NCBI Taxonomy" id="1640652"/>
    <lineage>
        <taxon>Bacteria</taxon>
        <taxon>Bacillati</taxon>
        <taxon>Actinomycetota</taxon>
        <taxon>Actinomycetes</taxon>
        <taxon>Micrococcales</taxon>
        <taxon>Microbacteriaceae</taxon>
        <taxon>Lysinibacter</taxon>
    </lineage>
</organism>
<dbReference type="InterPro" id="IPR000792">
    <property type="entry name" value="Tscrpt_reg_LuxR_C"/>
</dbReference>
<evidence type="ECO:0000256" key="4">
    <source>
        <dbReference type="ARBA" id="ARBA00023163"/>
    </source>
</evidence>
<accession>A0A7X5TU71</accession>
<dbReference type="InterPro" id="IPR039420">
    <property type="entry name" value="WalR-like"/>
</dbReference>
<dbReference type="GO" id="GO:0000160">
    <property type="term" value="P:phosphorelay signal transduction system"/>
    <property type="evidence" value="ECO:0007669"/>
    <property type="project" value="InterPro"/>
</dbReference>
<keyword evidence="2" id="KW-0805">Transcription regulation</keyword>
<evidence type="ECO:0000256" key="5">
    <source>
        <dbReference type="PROSITE-ProRule" id="PRU00169"/>
    </source>
</evidence>
<feature type="domain" description="Response regulatory" evidence="6">
    <location>
        <begin position="19"/>
        <end position="135"/>
    </location>
</feature>
<dbReference type="PANTHER" id="PTHR43214">
    <property type="entry name" value="TWO-COMPONENT RESPONSE REGULATOR"/>
    <property type="match status" value="1"/>
</dbReference>
<reference evidence="7 8" key="1">
    <citation type="submission" date="2020-02" db="EMBL/GenBank/DDBJ databases">
        <title>Sequencing the genomes of 1000 actinobacteria strains.</title>
        <authorList>
            <person name="Klenk H.-P."/>
        </authorList>
    </citation>
    <scope>NUCLEOTIDE SEQUENCE [LARGE SCALE GENOMIC DNA]</scope>
    <source>
        <strain evidence="7 8">DSM 27960</strain>
    </source>
</reference>
<dbReference type="InterPro" id="IPR058245">
    <property type="entry name" value="NreC/VraR/RcsB-like_REC"/>
</dbReference>
<evidence type="ECO:0000259" key="6">
    <source>
        <dbReference type="PROSITE" id="PS50110"/>
    </source>
</evidence>
<dbReference type="InterPro" id="IPR001789">
    <property type="entry name" value="Sig_transdc_resp-reg_receiver"/>
</dbReference>
<evidence type="ECO:0000256" key="2">
    <source>
        <dbReference type="ARBA" id="ARBA00023015"/>
    </source>
</evidence>
<proteinExistence type="predicted"/>
<sequence length="232" mass="24546">MSIQQDQTGNAPVPPSTVRVLIVDDDTLARQGVAAILSSASDLEVVGQGSDGSQVNTLIAQLRPDVVLMDVRMPTVDGVTAVQLAQGMPHLPWFLMMTAFDDDGGVPNAIAAGASGFLLKEESPAGIIDAVRHVAAGEAAFSARSAGHLRRWVQNSVSVQARRDAIEKIQMLTDREREVAIALVDGPSDAELAATFYVAESTIKSFQSSIKTKWGLKNRTQIAVVVARSGLG</sequence>
<dbReference type="GO" id="GO:0006355">
    <property type="term" value="P:regulation of DNA-templated transcription"/>
    <property type="evidence" value="ECO:0007669"/>
    <property type="project" value="InterPro"/>
</dbReference>
<dbReference type="PRINTS" id="PR00038">
    <property type="entry name" value="HTHLUXR"/>
</dbReference>
<dbReference type="GO" id="GO:0003677">
    <property type="term" value="F:DNA binding"/>
    <property type="evidence" value="ECO:0007669"/>
    <property type="project" value="UniProtKB-KW"/>
</dbReference>
<dbReference type="SMART" id="SM00421">
    <property type="entry name" value="HTH_LUXR"/>
    <property type="match status" value="1"/>
</dbReference>
<feature type="modified residue" description="4-aspartylphosphate" evidence="5">
    <location>
        <position position="70"/>
    </location>
</feature>
<dbReference type="SUPFAM" id="SSF52172">
    <property type="entry name" value="CheY-like"/>
    <property type="match status" value="1"/>
</dbReference>
<evidence type="ECO:0000256" key="3">
    <source>
        <dbReference type="ARBA" id="ARBA00023125"/>
    </source>
</evidence>
<evidence type="ECO:0000313" key="7">
    <source>
        <dbReference type="EMBL" id="NIH53317.1"/>
    </source>
</evidence>
<dbReference type="InterPro" id="IPR011006">
    <property type="entry name" value="CheY-like_superfamily"/>
</dbReference>
<dbReference type="Pfam" id="PF00072">
    <property type="entry name" value="Response_reg"/>
    <property type="match status" value="1"/>
</dbReference>
<dbReference type="Gene3D" id="3.40.50.2300">
    <property type="match status" value="1"/>
</dbReference>
<dbReference type="PROSITE" id="PS50110">
    <property type="entry name" value="RESPONSE_REGULATORY"/>
    <property type="match status" value="1"/>
</dbReference>
<keyword evidence="8" id="KW-1185">Reference proteome</keyword>
<dbReference type="EMBL" id="JAAMOX010000001">
    <property type="protein sequence ID" value="NIH53317.1"/>
    <property type="molecule type" value="Genomic_DNA"/>
</dbReference>
<dbReference type="AlphaFoldDB" id="A0A7X5TU71"/>
<gene>
    <name evidence="7" type="ORF">FHX76_001185</name>
</gene>
<evidence type="ECO:0000313" key="8">
    <source>
        <dbReference type="Proteomes" id="UP000541033"/>
    </source>
</evidence>
<dbReference type="Pfam" id="PF00196">
    <property type="entry name" value="GerE"/>
    <property type="match status" value="1"/>
</dbReference>
<keyword evidence="1 5" id="KW-0597">Phosphoprotein</keyword>
<dbReference type="RefSeq" id="WP_167148834.1">
    <property type="nucleotide sequence ID" value="NZ_JAAMOX010000001.1"/>
</dbReference>
<keyword evidence="3 7" id="KW-0238">DNA-binding</keyword>
<dbReference type="Proteomes" id="UP000541033">
    <property type="component" value="Unassembled WGS sequence"/>
</dbReference>
<evidence type="ECO:0000256" key="1">
    <source>
        <dbReference type="ARBA" id="ARBA00022553"/>
    </source>
</evidence>
<keyword evidence="4" id="KW-0804">Transcription</keyword>
<dbReference type="SMART" id="SM00448">
    <property type="entry name" value="REC"/>
    <property type="match status" value="1"/>
</dbReference>
<dbReference type="PANTHER" id="PTHR43214:SF24">
    <property type="entry name" value="TRANSCRIPTIONAL REGULATORY PROTEIN NARL-RELATED"/>
    <property type="match status" value="1"/>
</dbReference>